<proteinExistence type="predicted"/>
<protein>
    <submittedName>
        <fullName evidence="1">Uncharacterized protein</fullName>
    </submittedName>
</protein>
<reference evidence="1 2" key="1">
    <citation type="submission" date="2015-09" db="EMBL/GenBank/DDBJ databases">
        <title>Trachymyrmex cornetzi WGS genome.</title>
        <authorList>
            <person name="Nygaard S."/>
            <person name="Hu H."/>
            <person name="Boomsma J."/>
            <person name="Zhang G."/>
        </authorList>
    </citation>
    <scope>NUCLEOTIDE SEQUENCE [LARGE SCALE GENOMIC DNA]</scope>
    <source>
        <strain evidence="1">Tcor2-1</strain>
        <tissue evidence="1">Whole body</tissue>
    </source>
</reference>
<dbReference type="EMBL" id="KQ981151">
    <property type="protein sequence ID" value="KYN09079.1"/>
    <property type="molecule type" value="Genomic_DNA"/>
</dbReference>
<gene>
    <name evidence="1" type="ORF">ALC57_18813</name>
</gene>
<name>A0A151IR85_9HYME</name>
<dbReference type="AlphaFoldDB" id="A0A151IR85"/>
<evidence type="ECO:0000313" key="2">
    <source>
        <dbReference type="Proteomes" id="UP000078492"/>
    </source>
</evidence>
<accession>A0A151IR85</accession>
<evidence type="ECO:0000313" key="1">
    <source>
        <dbReference type="EMBL" id="KYN09079.1"/>
    </source>
</evidence>
<organism evidence="1 2">
    <name type="scientific">Trachymyrmex cornetzi</name>
    <dbReference type="NCBI Taxonomy" id="471704"/>
    <lineage>
        <taxon>Eukaryota</taxon>
        <taxon>Metazoa</taxon>
        <taxon>Ecdysozoa</taxon>
        <taxon>Arthropoda</taxon>
        <taxon>Hexapoda</taxon>
        <taxon>Insecta</taxon>
        <taxon>Pterygota</taxon>
        <taxon>Neoptera</taxon>
        <taxon>Endopterygota</taxon>
        <taxon>Hymenoptera</taxon>
        <taxon>Apocrita</taxon>
        <taxon>Aculeata</taxon>
        <taxon>Formicoidea</taxon>
        <taxon>Formicidae</taxon>
        <taxon>Myrmicinae</taxon>
        <taxon>Trachymyrmex</taxon>
    </lineage>
</organism>
<sequence length="258" mass="28812">MKALNRCPFRTRHLLATEHAAPQDSNLDSESQVLTCELYGGAQISSASSSWNNIKLSSIQAESRSGMSKEARTRLLSKFEPKGDLSVNPVTKRNEYQTLLPAQIGACLNDLDSGISILLNKTESALTFFAEGIHLLSDHRLSLNKRTFNKSSLNIIGKNTTDTASIDEFLFGQNFAETLKAAQVCGKTGREFSKSTVQTGKNLYSQFEKDYDNKINLGCPDYRYRKTRRVPASPSAACWMGASYRSSRYRRSHSRHCH</sequence>
<dbReference type="Proteomes" id="UP000078492">
    <property type="component" value="Unassembled WGS sequence"/>
</dbReference>
<keyword evidence="2" id="KW-1185">Reference proteome</keyword>